<feature type="coiled-coil region" evidence="13">
    <location>
        <begin position="390"/>
        <end position="417"/>
    </location>
</feature>
<evidence type="ECO:0000259" key="16">
    <source>
        <dbReference type="PROSITE" id="PS50885"/>
    </source>
</evidence>
<keyword evidence="9 17" id="KW-0067">ATP-binding</keyword>
<sequence>MGHCLNSGGAFSGLTVRRAIVAAVLLGVMLPAMLVGAHQARALYKGLQANVAHVMQREASIVALGVRESLWALDVESVRTLVEAVADDSAIVSVEVLDLQRGVFASAERPQRRGEAAEHVTEAPVTHHGDVIGRVRLTITEAPLLKELRGQLLTLGGVLLVQIVASVLLILWVLHQRISYPLQRLAHEAGRLAQGELDERIDPLRYDEIGEVQIQLEVTRRALRSLIASLEQKNLVLEEDLRQRQRVEAALRDSEHKFSSLFHDSPIPLALLRLADASYLDVNRALANELGVPPEEMIGHTSAELGFFLNAADRETLYGLLERQGYVEDFEARLQRRDGRLLDCQIHMRIVQMSEPCILSATVDISALRTAQRKVEELNMSLEQRVLERTRALANTNHELEATLARLQRTHSELVQSEKLAALGSLVAGVAHELNTPIGNSLMVASTLRDVGREFRSQMGAGLKRSALDHFVQETELAADLLTRNLIVAGELITSFKQVAVDQTSSQRRRFYLQEVVREIVRTVQPAFRKTPFQIEEDIPPDIELDSYPGPFGQVVTNLLNNTLLHAFDGRDHGKVVLSAVRTADSVRFYCTDDGVGIPLANLGKIFDPYFTTKLGQQGSGLGLNIVHNIVTGVLGGEISVDSEPETGTCFSLRLPLKAPRHTEPVAAADAAAEAAE</sequence>
<keyword evidence="5" id="KW-0808">Transferase</keyword>
<dbReference type="InterPro" id="IPR036890">
    <property type="entry name" value="HATPase_C_sf"/>
</dbReference>
<proteinExistence type="predicted"/>
<dbReference type="NCBIfam" id="TIGR00229">
    <property type="entry name" value="sensory_box"/>
    <property type="match status" value="1"/>
</dbReference>
<feature type="transmembrane region" description="Helical" evidence="14">
    <location>
        <begin position="152"/>
        <end position="174"/>
    </location>
</feature>
<dbReference type="InterPro" id="IPR005467">
    <property type="entry name" value="His_kinase_dom"/>
</dbReference>
<dbReference type="PROSITE" id="PS50885">
    <property type="entry name" value="HAMP"/>
    <property type="match status" value="1"/>
</dbReference>
<name>A0ABU9YUN0_9RHOO</name>
<dbReference type="SMART" id="SM00387">
    <property type="entry name" value="HATPase_c"/>
    <property type="match status" value="1"/>
</dbReference>
<feature type="domain" description="HAMP" evidence="16">
    <location>
        <begin position="176"/>
        <end position="228"/>
    </location>
</feature>
<evidence type="ECO:0000259" key="15">
    <source>
        <dbReference type="PROSITE" id="PS50109"/>
    </source>
</evidence>
<dbReference type="GO" id="GO:0005524">
    <property type="term" value="F:ATP binding"/>
    <property type="evidence" value="ECO:0007669"/>
    <property type="project" value="UniProtKB-KW"/>
</dbReference>
<dbReference type="CDD" id="cd00082">
    <property type="entry name" value="HisKA"/>
    <property type="match status" value="1"/>
</dbReference>
<dbReference type="InterPro" id="IPR003594">
    <property type="entry name" value="HATPase_dom"/>
</dbReference>
<dbReference type="Gene3D" id="3.30.565.10">
    <property type="entry name" value="Histidine kinase-like ATPase, C-terminal domain"/>
    <property type="match status" value="1"/>
</dbReference>
<dbReference type="PANTHER" id="PTHR42878:SF7">
    <property type="entry name" value="SENSOR HISTIDINE KINASE GLRK"/>
    <property type="match status" value="1"/>
</dbReference>
<dbReference type="CDD" id="cd06225">
    <property type="entry name" value="HAMP"/>
    <property type="match status" value="1"/>
</dbReference>
<dbReference type="SUPFAM" id="SSF55785">
    <property type="entry name" value="PYP-like sensor domain (PAS domain)"/>
    <property type="match status" value="1"/>
</dbReference>
<feature type="coiled-coil region" evidence="13">
    <location>
        <begin position="220"/>
        <end position="257"/>
    </location>
</feature>
<keyword evidence="7" id="KW-0547">Nucleotide-binding</keyword>
<evidence type="ECO:0000256" key="2">
    <source>
        <dbReference type="ARBA" id="ARBA00004141"/>
    </source>
</evidence>
<dbReference type="PRINTS" id="PR00344">
    <property type="entry name" value="BCTRLSENSOR"/>
</dbReference>
<evidence type="ECO:0000256" key="9">
    <source>
        <dbReference type="ARBA" id="ARBA00022840"/>
    </source>
</evidence>
<accession>A0ABU9YUN0</accession>
<dbReference type="PROSITE" id="PS50109">
    <property type="entry name" value="HIS_KIN"/>
    <property type="match status" value="1"/>
</dbReference>
<keyword evidence="12 14" id="KW-0472">Membrane</keyword>
<organism evidence="17 18">
    <name type="scientific">Uliginosibacterium sediminicola</name>
    <dbReference type="NCBI Taxonomy" id="2024550"/>
    <lineage>
        <taxon>Bacteria</taxon>
        <taxon>Pseudomonadati</taxon>
        <taxon>Pseudomonadota</taxon>
        <taxon>Betaproteobacteria</taxon>
        <taxon>Rhodocyclales</taxon>
        <taxon>Zoogloeaceae</taxon>
        <taxon>Uliginosibacterium</taxon>
    </lineage>
</organism>
<protein>
    <recommendedName>
        <fullName evidence="3">histidine kinase</fullName>
        <ecNumber evidence="3">2.7.13.3</ecNumber>
    </recommendedName>
</protein>
<keyword evidence="11" id="KW-0902">Two-component regulatory system</keyword>
<dbReference type="InterPro" id="IPR004358">
    <property type="entry name" value="Sig_transdc_His_kin-like_C"/>
</dbReference>
<feature type="domain" description="Histidine kinase" evidence="15">
    <location>
        <begin position="429"/>
        <end position="659"/>
    </location>
</feature>
<evidence type="ECO:0000256" key="14">
    <source>
        <dbReference type="SAM" id="Phobius"/>
    </source>
</evidence>
<evidence type="ECO:0000256" key="3">
    <source>
        <dbReference type="ARBA" id="ARBA00012438"/>
    </source>
</evidence>
<dbReference type="InterPro" id="IPR003660">
    <property type="entry name" value="HAMP_dom"/>
</dbReference>
<dbReference type="SUPFAM" id="SSF158472">
    <property type="entry name" value="HAMP domain-like"/>
    <property type="match status" value="1"/>
</dbReference>
<evidence type="ECO:0000256" key="12">
    <source>
        <dbReference type="ARBA" id="ARBA00023136"/>
    </source>
</evidence>
<dbReference type="EMBL" id="JBDIVE010000001">
    <property type="protein sequence ID" value="MEN3067414.1"/>
    <property type="molecule type" value="Genomic_DNA"/>
</dbReference>
<dbReference type="Gene3D" id="3.30.450.20">
    <property type="entry name" value="PAS domain"/>
    <property type="match status" value="1"/>
</dbReference>
<evidence type="ECO:0000256" key="4">
    <source>
        <dbReference type="ARBA" id="ARBA00022553"/>
    </source>
</evidence>
<dbReference type="Gene3D" id="6.10.340.10">
    <property type="match status" value="1"/>
</dbReference>
<dbReference type="RefSeq" id="WP_345918179.1">
    <property type="nucleotide sequence ID" value="NZ_JBDIVE010000001.1"/>
</dbReference>
<evidence type="ECO:0000313" key="17">
    <source>
        <dbReference type="EMBL" id="MEN3067414.1"/>
    </source>
</evidence>
<evidence type="ECO:0000256" key="8">
    <source>
        <dbReference type="ARBA" id="ARBA00022777"/>
    </source>
</evidence>
<feature type="transmembrane region" description="Helical" evidence="14">
    <location>
        <begin position="20"/>
        <end position="37"/>
    </location>
</feature>
<reference evidence="17 18" key="1">
    <citation type="journal article" date="2018" name="Int. J. Syst. Evol. Microbiol.">
        <title>Uliginosibacterium sediminicola sp. nov., isolated from freshwater sediment.</title>
        <authorList>
            <person name="Hwang W.M."/>
            <person name="Kim S.M."/>
            <person name="Kang K."/>
            <person name="Ahn T.Y."/>
        </authorList>
    </citation>
    <scope>NUCLEOTIDE SEQUENCE [LARGE SCALE GENOMIC DNA]</scope>
    <source>
        <strain evidence="17 18">M1-21</strain>
    </source>
</reference>
<dbReference type="Pfam" id="PF00672">
    <property type="entry name" value="HAMP"/>
    <property type="match status" value="1"/>
</dbReference>
<gene>
    <name evidence="17" type="ORF">ABDB84_02915</name>
</gene>
<dbReference type="EC" id="2.7.13.3" evidence="3"/>
<comment type="caution">
    <text evidence="17">The sequence shown here is derived from an EMBL/GenBank/DDBJ whole genome shotgun (WGS) entry which is preliminary data.</text>
</comment>
<evidence type="ECO:0000256" key="13">
    <source>
        <dbReference type="SAM" id="Coils"/>
    </source>
</evidence>
<comment type="catalytic activity">
    <reaction evidence="1">
        <text>ATP + protein L-histidine = ADP + protein N-phospho-L-histidine.</text>
        <dbReference type="EC" id="2.7.13.3"/>
    </reaction>
</comment>
<evidence type="ECO:0000256" key="1">
    <source>
        <dbReference type="ARBA" id="ARBA00000085"/>
    </source>
</evidence>
<evidence type="ECO:0000256" key="6">
    <source>
        <dbReference type="ARBA" id="ARBA00022692"/>
    </source>
</evidence>
<dbReference type="Proteomes" id="UP001410394">
    <property type="component" value="Unassembled WGS sequence"/>
</dbReference>
<evidence type="ECO:0000313" key="18">
    <source>
        <dbReference type="Proteomes" id="UP001410394"/>
    </source>
</evidence>
<dbReference type="SMART" id="SM00304">
    <property type="entry name" value="HAMP"/>
    <property type="match status" value="1"/>
</dbReference>
<keyword evidence="6 14" id="KW-0812">Transmembrane</keyword>
<keyword evidence="18" id="KW-1185">Reference proteome</keyword>
<evidence type="ECO:0000256" key="11">
    <source>
        <dbReference type="ARBA" id="ARBA00023012"/>
    </source>
</evidence>
<evidence type="ECO:0000256" key="7">
    <source>
        <dbReference type="ARBA" id="ARBA00022741"/>
    </source>
</evidence>
<keyword evidence="13" id="KW-0175">Coiled coil</keyword>
<dbReference type="InterPro" id="IPR035965">
    <property type="entry name" value="PAS-like_dom_sf"/>
</dbReference>
<dbReference type="InterPro" id="IPR003661">
    <property type="entry name" value="HisK_dim/P_dom"/>
</dbReference>
<dbReference type="InterPro" id="IPR000014">
    <property type="entry name" value="PAS"/>
</dbReference>
<keyword evidence="4" id="KW-0597">Phosphoprotein</keyword>
<dbReference type="SUPFAM" id="SSF55874">
    <property type="entry name" value="ATPase domain of HSP90 chaperone/DNA topoisomerase II/histidine kinase"/>
    <property type="match status" value="1"/>
</dbReference>
<dbReference type="InterPro" id="IPR050351">
    <property type="entry name" value="BphY/WalK/GraS-like"/>
</dbReference>
<comment type="subcellular location">
    <subcellularLocation>
        <location evidence="2">Membrane</location>
        <topology evidence="2">Multi-pass membrane protein</topology>
    </subcellularLocation>
</comment>
<dbReference type="PANTHER" id="PTHR42878">
    <property type="entry name" value="TWO-COMPONENT HISTIDINE KINASE"/>
    <property type="match status" value="1"/>
</dbReference>
<dbReference type="CDD" id="cd00075">
    <property type="entry name" value="HATPase"/>
    <property type="match status" value="1"/>
</dbReference>
<dbReference type="Gene3D" id="1.10.287.130">
    <property type="match status" value="1"/>
</dbReference>
<evidence type="ECO:0000256" key="5">
    <source>
        <dbReference type="ARBA" id="ARBA00022679"/>
    </source>
</evidence>
<evidence type="ECO:0000256" key="10">
    <source>
        <dbReference type="ARBA" id="ARBA00022989"/>
    </source>
</evidence>
<dbReference type="InterPro" id="IPR036097">
    <property type="entry name" value="HisK_dim/P_sf"/>
</dbReference>
<dbReference type="Pfam" id="PF02518">
    <property type="entry name" value="HATPase_c"/>
    <property type="match status" value="1"/>
</dbReference>
<dbReference type="SUPFAM" id="SSF47384">
    <property type="entry name" value="Homodimeric domain of signal transducing histidine kinase"/>
    <property type="match status" value="1"/>
</dbReference>
<keyword evidence="10 14" id="KW-1133">Transmembrane helix</keyword>
<keyword evidence="8" id="KW-0418">Kinase</keyword>